<reference evidence="3 4" key="2">
    <citation type="journal article" date="2017" name="Nature">
        <title>The Apostasia genome and the evolution of orchids.</title>
        <authorList>
            <person name="Zhang G.Q."/>
            <person name="Liu K.W."/>
            <person name="Li Z."/>
            <person name="Lohaus R."/>
            <person name="Hsiao Y.Y."/>
            <person name="Niu S.C."/>
            <person name="Wang J.Y."/>
            <person name="Lin Y.C."/>
            <person name="Xu Q."/>
            <person name="Chen L.J."/>
            <person name="Yoshida K."/>
            <person name="Fujiwara S."/>
            <person name="Wang Z.W."/>
            <person name="Zhang Y.Q."/>
            <person name="Mitsuda N."/>
            <person name="Wang M."/>
            <person name="Liu G.H."/>
            <person name="Pecoraro L."/>
            <person name="Huang H.X."/>
            <person name="Xiao X.J."/>
            <person name="Lin M."/>
            <person name="Wu X.Y."/>
            <person name="Wu W.L."/>
            <person name="Chen Y.Y."/>
            <person name="Chang S.B."/>
            <person name="Sakamoto S."/>
            <person name="Ohme-Takagi M."/>
            <person name="Yagi M."/>
            <person name="Zeng S.J."/>
            <person name="Shen C.Y."/>
            <person name="Yeh C.M."/>
            <person name="Luo Y.B."/>
            <person name="Tsai W.C."/>
            <person name="Van de Peer Y."/>
            <person name="Liu Z.J."/>
        </authorList>
    </citation>
    <scope>NUCLEOTIDE SEQUENCE [LARGE SCALE GENOMIC DNA]</scope>
    <source>
        <tissue evidence="3">The whole plant</tissue>
    </source>
</reference>
<keyword evidence="1" id="KW-0539">Nucleus</keyword>
<dbReference type="Proteomes" id="UP000233837">
    <property type="component" value="Unassembled WGS sequence"/>
</dbReference>
<keyword evidence="4" id="KW-1185">Reference proteome</keyword>
<dbReference type="EMBL" id="KZ502442">
    <property type="protein sequence ID" value="PKU78966.1"/>
    <property type="molecule type" value="Genomic_DNA"/>
</dbReference>
<accession>A0A2I0WTI3</accession>
<dbReference type="SMART" id="SM01189">
    <property type="entry name" value="ELM2"/>
    <property type="match status" value="1"/>
</dbReference>
<reference evidence="3 4" key="1">
    <citation type="journal article" date="2016" name="Sci. Rep.">
        <title>The Dendrobium catenatum Lindl. genome sequence provides insights into polysaccharide synthase, floral development and adaptive evolution.</title>
        <authorList>
            <person name="Zhang G.Q."/>
            <person name="Xu Q."/>
            <person name="Bian C."/>
            <person name="Tsai W.C."/>
            <person name="Yeh C.M."/>
            <person name="Liu K.W."/>
            <person name="Yoshida K."/>
            <person name="Zhang L.S."/>
            <person name="Chang S.B."/>
            <person name="Chen F."/>
            <person name="Shi Y."/>
            <person name="Su Y.Y."/>
            <person name="Zhang Y.Q."/>
            <person name="Chen L.J."/>
            <person name="Yin Y."/>
            <person name="Lin M."/>
            <person name="Huang H."/>
            <person name="Deng H."/>
            <person name="Wang Z.W."/>
            <person name="Zhu S.L."/>
            <person name="Zhao X."/>
            <person name="Deng C."/>
            <person name="Niu S.C."/>
            <person name="Huang J."/>
            <person name="Wang M."/>
            <person name="Liu G.H."/>
            <person name="Yang H.J."/>
            <person name="Xiao X.J."/>
            <person name="Hsiao Y.Y."/>
            <person name="Wu W.L."/>
            <person name="Chen Y.Y."/>
            <person name="Mitsuda N."/>
            <person name="Ohme-Takagi M."/>
            <person name="Luo Y.B."/>
            <person name="Van de Peer Y."/>
            <person name="Liu Z.J."/>
        </authorList>
    </citation>
    <scope>NUCLEOTIDE SEQUENCE [LARGE SCALE GENOMIC DNA]</scope>
    <source>
        <tissue evidence="3">The whole plant</tissue>
    </source>
</reference>
<dbReference type="AlphaFoldDB" id="A0A2I0WTI3"/>
<evidence type="ECO:0000313" key="4">
    <source>
        <dbReference type="Proteomes" id="UP000233837"/>
    </source>
</evidence>
<proteinExistence type="predicted"/>
<evidence type="ECO:0000256" key="1">
    <source>
        <dbReference type="ARBA" id="ARBA00023242"/>
    </source>
</evidence>
<dbReference type="PANTHER" id="PTHR46872:SF10">
    <property type="entry name" value="MYB-LIKE DOMAIN-CONTAINING PROTEIN"/>
    <property type="match status" value="1"/>
</dbReference>
<dbReference type="PANTHER" id="PTHR46872">
    <property type="entry name" value="DNA BINDING PROTEIN"/>
    <property type="match status" value="1"/>
</dbReference>
<feature type="domain" description="ELM2" evidence="2">
    <location>
        <begin position="235"/>
        <end position="294"/>
    </location>
</feature>
<dbReference type="InterPro" id="IPR000949">
    <property type="entry name" value="ELM2_dom"/>
</dbReference>
<dbReference type="STRING" id="906689.A0A2I0WTI3"/>
<name>A0A2I0WTI3_9ASPA</name>
<evidence type="ECO:0000313" key="3">
    <source>
        <dbReference type="EMBL" id="PKU78966.1"/>
    </source>
</evidence>
<evidence type="ECO:0000259" key="2">
    <source>
        <dbReference type="SMART" id="SM01189"/>
    </source>
</evidence>
<dbReference type="OrthoDB" id="1938526at2759"/>
<protein>
    <submittedName>
        <fullName evidence="3">AT-rich interactive domain-containing protein 2</fullName>
    </submittedName>
</protein>
<gene>
    <name evidence="3" type="primary">ARID2</name>
    <name evidence="3" type="ORF">MA16_Dca000310</name>
</gene>
<sequence>MAELSHYGDGRMLDSLMLTCSSVASAEAELRSLFYQLSSHSGLPTELLLGPEAVRPDHSELFACWVQRLHAQVAADGEKRGDGEERIDALDRWLPFCPDLRRRIKKLVSILVAARSCSSEKPDNLVFKRRSDSLWNVLLMLKNVAADPCDKAGLNQELKDQILRVRKVLFLRAEEISISDMEEFPYRSRKRKARFCSSETSRGAEGEMLQQPTRRSQRTLGLLKIGDSHLPRTRIPVGSSFQADVPHWTGSPSYKNDSDDYVEADDSRWLGTPVWPAKACNVKIIEEKIGKGRADFCYCAHPGSVECIKIHVNSARLQLKSNLGSVFRYWGFYEMGEEDVSKSWTSEEQTIFDNLVRLNPLSEGKSFLEPATKYFTSKSKKDIVSYYYNVYVLRRMSNRTRVLSGTIDSEDDEGNDKAYDLRSYAFVPVPEVSYSISSQSRCIGWMS</sequence>
<organism evidence="3 4">
    <name type="scientific">Dendrobium catenatum</name>
    <dbReference type="NCBI Taxonomy" id="906689"/>
    <lineage>
        <taxon>Eukaryota</taxon>
        <taxon>Viridiplantae</taxon>
        <taxon>Streptophyta</taxon>
        <taxon>Embryophyta</taxon>
        <taxon>Tracheophyta</taxon>
        <taxon>Spermatophyta</taxon>
        <taxon>Magnoliopsida</taxon>
        <taxon>Liliopsida</taxon>
        <taxon>Asparagales</taxon>
        <taxon>Orchidaceae</taxon>
        <taxon>Epidendroideae</taxon>
        <taxon>Malaxideae</taxon>
        <taxon>Dendrobiinae</taxon>
        <taxon>Dendrobium</taxon>
    </lineage>
</organism>